<reference evidence="2 3" key="1">
    <citation type="submission" date="2015-02" db="EMBL/GenBank/DDBJ databases">
        <title>Draft genome sequences of ten Microbacterium spp. with emphasis on heavy metal contaminated environments.</title>
        <authorList>
            <person name="Corretto E."/>
        </authorList>
    </citation>
    <scope>NUCLEOTIDE SEQUENCE [LARGE SCALE GENOMIC DNA]</scope>
    <source>
        <strain evidence="2 3">ARN176</strain>
    </source>
</reference>
<dbReference type="AlphaFoldDB" id="A0A0F0LVJ5"/>
<keyword evidence="3" id="KW-1185">Reference proteome</keyword>
<proteinExistence type="predicted"/>
<feature type="compositionally biased region" description="Low complexity" evidence="1">
    <location>
        <begin position="37"/>
        <end position="47"/>
    </location>
</feature>
<dbReference type="PATRIC" id="fig|582680.6.peg.113"/>
<name>A0A0F0LVJ5_9MICO</name>
<dbReference type="Proteomes" id="UP000033740">
    <property type="component" value="Unassembled WGS sequence"/>
</dbReference>
<protein>
    <submittedName>
        <fullName evidence="2">Uncharacterized protein</fullName>
    </submittedName>
</protein>
<gene>
    <name evidence="2" type="ORF">RS86_00111</name>
</gene>
<dbReference type="EMBL" id="JYIX01000013">
    <property type="protein sequence ID" value="KJL37153.1"/>
    <property type="molecule type" value="Genomic_DNA"/>
</dbReference>
<sequence length="60" mass="6181">MFTQKPEEKATWAALPGEPLDEDEAIDLPEAPVADPLALGLGAPASGTTVAIPMPPEPES</sequence>
<feature type="region of interest" description="Disordered" evidence="1">
    <location>
        <begin position="37"/>
        <end position="60"/>
    </location>
</feature>
<evidence type="ECO:0000313" key="2">
    <source>
        <dbReference type="EMBL" id="KJL37153.1"/>
    </source>
</evidence>
<accession>A0A0F0LVJ5</accession>
<organism evidence="2 3">
    <name type="scientific">Microbacterium azadirachtae</name>
    <dbReference type="NCBI Taxonomy" id="582680"/>
    <lineage>
        <taxon>Bacteria</taxon>
        <taxon>Bacillati</taxon>
        <taxon>Actinomycetota</taxon>
        <taxon>Actinomycetes</taxon>
        <taxon>Micrococcales</taxon>
        <taxon>Microbacteriaceae</taxon>
        <taxon>Microbacterium</taxon>
    </lineage>
</organism>
<evidence type="ECO:0000313" key="3">
    <source>
        <dbReference type="Proteomes" id="UP000033740"/>
    </source>
</evidence>
<evidence type="ECO:0000256" key="1">
    <source>
        <dbReference type="SAM" id="MobiDB-lite"/>
    </source>
</evidence>
<comment type="caution">
    <text evidence="2">The sequence shown here is derived from an EMBL/GenBank/DDBJ whole genome shotgun (WGS) entry which is preliminary data.</text>
</comment>